<evidence type="ECO:0000313" key="2">
    <source>
        <dbReference type="Proteomes" id="UP000095287"/>
    </source>
</evidence>
<organism evidence="2 3">
    <name type="scientific">Steinernema glaseri</name>
    <dbReference type="NCBI Taxonomy" id="37863"/>
    <lineage>
        <taxon>Eukaryota</taxon>
        <taxon>Metazoa</taxon>
        <taxon>Ecdysozoa</taxon>
        <taxon>Nematoda</taxon>
        <taxon>Chromadorea</taxon>
        <taxon>Rhabditida</taxon>
        <taxon>Tylenchina</taxon>
        <taxon>Panagrolaimomorpha</taxon>
        <taxon>Strongyloidoidea</taxon>
        <taxon>Steinernematidae</taxon>
        <taxon>Steinernema</taxon>
    </lineage>
</organism>
<sequence length="118" mass="13220">MLILSFRYERLHPLIFWLFLPPVQKTQTKEKRRTGPHNQIQMSSSSWKRARKAIRNRSTPLEGRRRGIETTRLAATSPPTVASVVMVGQSTDGGGRLRDVGNPLTLEGRVSVSALGRV</sequence>
<dbReference type="WBParaSite" id="L893_g29898.t1">
    <property type="protein sequence ID" value="L893_g29898.t1"/>
    <property type="gene ID" value="L893_g29898"/>
</dbReference>
<protein>
    <submittedName>
        <fullName evidence="3">Secreted protein</fullName>
    </submittedName>
</protein>
<proteinExistence type="predicted"/>
<reference evidence="3" key="1">
    <citation type="submission" date="2016-11" db="UniProtKB">
        <authorList>
            <consortium name="WormBaseParasite"/>
        </authorList>
    </citation>
    <scope>IDENTIFICATION</scope>
</reference>
<dbReference type="Proteomes" id="UP000095287">
    <property type="component" value="Unplaced"/>
</dbReference>
<feature type="compositionally biased region" description="Polar residues" evidence="1">
    <location>
        <begin position="36"/>
        <end position="47"/>
    </location>
</feature>
<keyword evidence="2" id="KW-1185">Reference proteome</keyword>
<dbReference type="AlphaFoldDB" id="A0A1I7ZV18"/>
<feature type="region of interest" description="Disordered" evidence="1">
    <location>
        <begin position="27"/>
        <end position="75"/>
    </location>
</feature>
<name>A0A1I7ZV18_9BILA</name>
<accession>A0A1I7ZV18</accession>
<evidence type="ECO:0000313" key="3">
    <source>
        <dbReference type="WBParaSite" id="L893_g29898.t1"/>
    </source>
</evidence>
<evidence type="ECO:0000256" key="1">
    <source>
        <dbReference type="SAM" id="MobiDB-lite"/>
    </source>
</evidence>